<reference evidence="1" key="1">
    <citation type="submission" date="2020-04" db="EMBL/GenBank/DDBJ databases">
        <authorList>
            <person name="Chiriac C."/>
            <person name="Salcher M."/>
            <person name="Ghai R."/>
            <person name="Kavagutti S V."/>
        </authorList>
    </citation>
    <scope>NUCLEOTIDE SEQUENCE</scope>
</reference>
<accession>A0A6J5NEL3</accession>
<gene>
    <name evidence="1" type="ORF">UFOVP695_34</name>
</gene>
<sequence>MQRNIYLIKKINELKLYIEKADNAEFIESLKRRIVFLESCLTK</sequence>
<dbReference type="EMBL" id="LR796667">
    <property type="protein sequence ID" value="CAB4158160.1"/>
    <property type="molecule type" value="Genomic_DNA"/>
</dbReference>
<evidence type="ECO:0000313" key="1">
    <source>
        <dbReference type="EMBL" id="CAB4158160.1"/>
    </source>
</evidence>
<protein>
    <submittedName>
        <fullName evidence="1">Uncharacterized protein</fullName>
    </submittedName>
</protein>
<proteinExistence type="predicted"/>
<name>A0A6J5NEL3_9CAUD</name>
<organism evidence="1">
    <name type="scientific">uncultured Caudovirales phage</name>
    <dbReference type="NCBI Taxonomy" id="2100421"/>
    <lineage>
        <taxon>Viruses</taxon>
        <taxon>Duplodnaviria</taxon>
        <taxon>Heunggongvirae</taxon>
        <taxon>Uroviricota</taxon>
        <taxon>Caudoviricetes</taxon>
        <taxon>Peduoviridae</taxon>
        <taxon>Maltschvirus</taxon>
        <taxon>Maltschvirus maltsch</taxon>
    </lineage>
</organism>